<proteinExistence type="predicted"/>
<keyword evidence="2" id="KW-1185">Reference proteome</keyword>
<evidence type="ECO:0000313" key="2">
    <source>
        <dbReference type="Proteomes" id="UP001341840"/>
    </source>
</evidence>
<dbReference type="EMBL" id="JASCZI010090843">
    <property type="protein sequence ID" value="MED6147098.1"/>
    <property type="molecule type" value="Genomic_DNA"/>
</dbReference>
<gene>
    <name evidence="1" type="ORF">PIB30_040808</name>
</gene>
<comment type="caution">
    <text evidence="1">The sequence shown here is derived from an EMBL/GenBank/DDBJ whole genome shotgun (WGS) entry which is preliminary data.</text>
</comment>
<dbReference type="Proteomes" id="UP001341840">
    <property type="component" value="Unassembled WGS sequence"/>
</dbReference>
<sequence>MEEEFPLTARTIAVMNSLDEHVSGHAPTIATPQPTQAIKDNFKERVAIWETVPKGGNDYETIFKLRGHRFLEAVRYQFISMAPKLYIDIQV</sequence>
<organism evidence="1 2">
    <name type="scientific">Stylosanthes scabra</name>
    <dbReference type="NCBI Taxonomy" id="79078"/>
    <lineage>
        <taxon>Eukaryota</taxon>
        <taxon>Viridiplantae</taxon>
        <taxon>Streptophyta</taxon>
        <taxon>Embryophyta</taxon>
        <taxon>Tracheophyta</taxon>
        <taxon>Spermatophyta</taxon>
        <taxon>Magnoliopsida</taxon>
        <taxon>eudicotyledons</taxon>
        <taxon>Gunneridae</taxon>
        <taxon>Pentapetalae</taxon>
        <taxon>rosids</taxon>
        <taxon>fabids</taxon>
        <taxon>Fabales</taxon>
        <taxon>Fabaceae</taxon>
        <taxon>Papilionoideae</taxon>
        <taxon>50 kb inversion clade</taxon>
        <taxon>dalbergioids sensu lato</taxon>
        <taxon>Dalbergieae</taxon>
        <taxon>Pterocarpus clade</taxon>
        <taxon>Stylosanthes</taxon>
    </lineage>
</organism>
<accession>A0ABU6TGN0</accession>
<name>A0ABU6TGN0_9FABA</name>
<evidence type="ECO:0000313" key="1">
    <source>
        <dbReference type="EMBL" id="MED6147098.1"/>
    </source>
</evidence>
<protein>
    <submittedName>
        <fullName evidence="1">Uncharacterized protein</fullName>
    </submittedName>
</protein>
<reference evidence="1 2" key="1">
    <citation type="journal article" date="2023" name="Plants (Basel)">
        <title>Bridging the Gap: Combining Genomics and Transcriptomics Approaches to Understand Stylosanthes scabra, an Orphan Legume from the Brazilian Caatinga.</title>
        <authorList>
            <person name="Ferreira-Neto J.R.C."/>
            <person name="da Silva M.D."/>
            <person name="Binneck E."/>
            <person name="de Melo N.F."/>
            <person name="da Silva R.H."/>
            <person name="de Melo A.L.T.M."/>
            <person name="Pandolfi V."/>
            <person name="Bustamante F.O."/>
            <person name="Brasileiro-Vidal A.C."/>
            <person name="Benko-Iseppon A.M."/>
        </authorList>
    </citation>
    <scope>NUCLEOTIDE SEQUENCE [LARGE SCALE GENOMIC DNA]</scope>
    <source>
        <tissue evidence="1">Leaves</tissue>
    </source>
</reference>